<keyword evidence="4" id="KW-1185">Reference proteome</keyword>
<feature type="chain" id="PRO_5041396335" evidence="1">
    <location>
        <begin position="20"/>
        <end position="268"/>
    </location>
</feature>
<evidence type="ECO:0000313" key="3">
    <source>
        <dbReference type="EMBL" id="KAK0738749.1"/>
    </source>
</evidence>
<feature type="domain" description="Dienelactone hydrolase" evidence="2">
    <location>
        <begin position="65"/>
        <end position="267"/>
    </location>
</feature>
<dbReference type="GO" id="GO:0016787">
    <property type="term" value="F:hydrolase activity"/>
    <property type="evidence" value="ECO:0007669"/>
    <property type="project" value="UniProtKB-KW"/>
</dbReference>
<sequence length="268" mass="28900">MRFSLVSLTSGLLLSGAAATFQKQCTDADIVEHTGNPAGTIQVIQNVTTYISAPNPLSLRALARRNTAVIYLTDVFGIELLQNKRLADSFAKAGYLTIAPDMLEGEALPTDLNVPGLNLTEYTLRHGPANVDPIVAKAVAYARSRPGITKVAITGYCFGGKYAFRFLSAGRNVDAGFTAHPSLLVDAEITAITKPIGLALAETDTMLTPARRAEMEVLLQATNKPYQVSLYSGTAHGFGVRADITDPEQKFAKEEAFLQAVRWFDNYA</sequence>
<keyword evidence="1" id="KW-0732">Signal</keyword>
<comment type="caution">
    <text evidence="3">The sequence shown here is derived from an EMBL/GenBank/DDBJ whole genome shotgun (WGS) entry which is preliminary data.</text>
</comment>
<keyword evidence="3" id="KW-0378">Hydrolase</keyword>
<evidence type="ECO:0000313" key="4">
    <source>
        <dbReference type="Proteomes" id="UP001172155"/>
    </source>
</evidence>
<dbReference type="InterPro" id="IPR002925">
    <property type="entry name" value="Dienelactn_hydro"/>
</dbReference>
<accession>A0AA40BQW2</accession>
<protein>
    <submittedName>
        <fullName evidence="3">Dienelactone hydrolase family-domain-containing protein</fullName>
    </submittedName>
</protein>
<dbReference type="PANTHER" id="PTHR17630">
    <property type="entry name" value="DIENELACTONE HYDROLASE"/>
    <property type="match status" value="1"/>
</dbReference>
<dbReference type="Pfam" id="PF01738">
    <property type="entry name" value="DLH"/>
    <property type="match status" value="1"/>
</dbReference>
<dbReference type="InterPro" id="IPR029058">
    <property type="entry name" value="AB_hydrolase_fold"/>
</dbReference>
<name>A0AA40BQW2_9PEZI</name>
<dbReference type="Proteomes" id="UP001172155">
    <property type="component" value="Unassembled WGS sequence"/>
</dbReference>
<dbReference type="AlphaFoldDB" id="A0AA40BQW2"/>
<dbReference type="SUPFAM" id="SSF53474">
    <property type="entry name" value="alpha/beta-Hydrolases"/>
    <property type="match status" value="1"/>
</dbReference>
<gene>
    <name evidence="3" type="ORF">B0T18DRAFT_252109</name>
</gene>
<dbReference type="EMBL" id="JAUKUD010000007">
    <property type="protein sequence ID" value="KAK0738749.1"/>
    <property type="molecule type" value="Genomic_DNA"/>
</dbReference>
<evidence type="ECO:0000256" key="1">
    <source>
        <dbReference type="SAM" id="SignalP"/>
    </source>
</evidence>
<dbReference type="Gene3D" id="3.40.50.1820">
    <property type="entry name" value="alpha/beta hydrolase"/>
    <property type="match status" value="1"/>
</dbReference>
<feature type="signal peptide" evidence="1">
    <location>
        <begin position="1"/>
        <end position="19"/>
    </location>
</feature>
<proteinExistence type="predicted"/>
<organism evidence="3 4">
    <name type="scientific">Schizothecium vesticola</name>
    <dbReference type="NCBI Taxonomy" id="314040"/>
    <lineage>
        <taxon>Eukaryota</taxon>
        <taxon>Fungi</taxon>
        <taxon>Dikarya</taxon>
        <taxon>Ascomycota</taxon>
        <taxon>Pezizomycotina</taxon>
        <taxon>Sordariomycetes</taxon>
        <taxon>Sordariomycetidae</taxon>
        <taxon>Sordariales</taxon>
        <taxon>Schizotheciaceae</taxon>
        <taxon>Schizothecium</taxon>
    </lineage>
</organism>
<dbReference type="PANTHER" id="PTHR17630:SF44">
    <property type="entry name" value="PROTEIN AIM2"/>
    <property type="match status" value="1"/>
</dbReference>
<evidence type="ECO:0000259" key="2">
    <source>
        <dbReference type="Pfam" id="PF01738"/>
    </source>
</evidence>
<reference evidence="3" key="1">
    <citation type="submission" date="2023-06" db="EMBL/GenBank/DDBJ databases">
        <title>Genome-scale phylogeny and comparative genomics of the fungal order Sordariales.</title>
        <authorList>
            <consortium name="Lawrence Berkeley National Laboratory"/>
            <person name="Hensen N."/>
            <person name="Bonometti L."/>
            <person name="Westerberg I."/>
            <person name="Brannstrom I.O."/>
            <person name="Guillou S."/>
            <person name="Cros-Aarteil S."/>
            <person name="Calhoun S."/>
            <person name="Haridas S."/>
            <person name="Kuo A."/>
            <person name="Mondo S."/>
            <person name="Pangilinan J."/>
            <person name="Riley R."/>
            <person name="LaButti K."/>
            <person name="Andreopoulos B."/>
            <person name="Lipzen A."/>
            <person name="Chen C."/>
            <person name="Yanf M."/>
            <person name="Daum C."/>
            <person name="Ng V."/>
            <person name="Clum A."/>
            <person name="Steindorff A."/>
            <person name="Ohm R."/>
            <person name="Martin F."/>
            <person name="Silar P."/>
            <person name="Natvig D."/>
            <person name="Lalanne C."/>
            <person name="Gautier V."/>
            <person name="Ament-velasquez S.L."/>
            <person name="Kruys A."/>
            <person name="Hutchinson M.I."/>
            <person name="Powell A.J."/>
            <person name="Barry K."/>
            <person name="Miller A.N."/>
            <person name="Grigoriev I.V."/>
            <person name="Debuchy R."/>
            <person name="Gladieux P."/>
            <person name="Thoren M.H."/>
            <person name="Johannesson H."/>
        </authorList>
    </citation>
    <scope>NUCLEOTIDE SEQUENCE</scope>
    <source>
        <strain evidence="3">SMH3187-1</strain>
    </source>
</reference>